<protein>
    <recommendedName>
        <fullName evidence="4">DUF4138 domain-containing protein</fullName>
    </recommendedName>
</protein>
<organism evidence="2 3">
    <name type="scientific">Parapedobacter defluvii</name>
    <dbReference type="NCBI Taxonomy" id="2045106"/>
    <lineage>
        <taxon>Bacteria</taxon>
        <taxon>Pseudomonadati</taxon>
        <taxon>Bacteroidota</taxon>
        <taxon>Sphingobacteriia</taxon>
        <taxon>Sphingobacteriales</taxon>
        <taxon>Sphingobacteriaceae</taxon>
        <taxon>Parapedobacter</taxon>
    </lineage>
</organism>
<proteinExistence type="predicted"/>
<evidence type="ECO:0000313" key="3">
    <source>
        <dbReference type="Proteomes" id="UP000597338"/>
    </source>
</evidence>
<evidence type="ECO:0000313" key="2">
    <source>
        <dbReference type="EMBL" id="GGC42664.1"/>
    </source>
</evidence>
<feature type="signal peptide" evidence="1">
    <location>
        <begin position="1"/>
        <end position="20"/>
    </location>
</feature>
<reference evidence="3" key="1">
    <citation type="journal article" date="2019" name="Int. J. Syst. Evol. Microbiol.">
        <title>The Global Catalogue of Microorganisms (GCM) 10K type strain sequencing project: providing services to taxonomists for standard genome sequencing and annotation.</title>
        <authorList>
            <consortium name="The Broad Institute Genomics Platform"/>
            <consortium name="The Broad Institute Genome Sequencing Center for Infectious Disease"/>
            <person name="Wu L."/>
            <person name="Ma J."/>
        </authorList>
    </citation>
    <scope>NUCLEOTIDE SEQUENCE [LARGE SCALE GENOMIC DNA]</scope>
    <source>
        <strain evidence="3">CGMCC 1.15342</strain>
    </source>
</reference>
<dbReference type="Proteomes" id="UP000597338">
    <property type="component" value="Unassembled WGS sequence"/>
</dbReference>
<accession>A0ABQ1MLL5</accession>
<dbReference type="RefSeq" id="WP_188753109.1">
    <property type="nucleotide sequence ID" value="NZ_BMIK01000018.1"/>
</dbReference>
<evidence type="ECO:0000256" key="1">
    <source>
        <dbReference type="SAM" id="SignalP"/>
    </source>
</evidence>
<comment type="caution">
    <text evidence="2">The sequence shown here is derived from an EMBL/GenBank/DDBJ whole genome shotgun (WGS) entry which is preliminary data.</text>
</comment>
<feature type="chain" id="PRO_5046536047" description="DUF4138 domain-containing protein" evidence="1">
    <location>
        <begin position="21"/>
        <end position="165"/>
    </location>
</feature>
<dbReference type="EMBL" id="BMIK01000018">
    <property type="protein sequence ID" value="GGC42664.1"/>
    <property type="molecule type" value="Genomic_DNA"/>
</dbReference>
<sequence>MKTIILIISLCCLANLPGMSQETAYPTTRVSKLPIKGTVTKDRNSKMRAVLHDIHILDDVLYFRIGVRNGSHIRFDIDFIRFYIRDRKLAKRTVTQEHEVMPVDIDGLERPAVDGKCGKTIVAALDKFTVADGKLFTIEIYEKDGGRHLFLKVRNRHIENAKLLN</sequence>
<evidence type="ECO:0008006" key="4">
    <source>
        <dbReference type="Google" id="ProtNLM"/>
    </source>
</evidence>
<keyword evidence="3" id="KW-1185">Reference proteome</keyword>
<keyword evidence="1" id="KW-0732">Signal</keyword>
<dbReference type="InterPro" id="IPR022298">
    <property type="entry name" value="Conjug_transposon_TraN"/>
</dbReference>
<gene>
    <name evidence="2" type="ORF">GCM10011386_38640</name>
</gene>
<name>A0ABQ1MLL5_9SPHI</name>
<dbReference type="Pfam" id="PF13595">
    <property type="entry name" value="DUF4138"/>
    <property type="match status" value="1"/>
</dbReference>